<dbReference type="Proteomes" id="UP000001396">
    <property type="component" value="Unassembled WGS sequence"/>
</dbReference>
<dbReference type="STRING" id="670386.D3AZX1"/>
<feature type="domain" description="Phosphatidylinositol transfer protein N-terminal" evidence="1">
    <location>
        <begin position="52"/>
        <end position="213"/>
    </location>
</feature>
<dbReference type="InParanoid" id="D3AZX1"/>
<protein>
    <submittedName>
        <fullName evidence="2">Phosphatidylinositol transfer protein</fullName>
    </submittedName>
</protein>
<dbReference type="InterPro" id="IPR001666">
    <property type="entry name" value="PI_transfer"/>
</dbReference>
<accession>D3AZX1</accession>
<dbReference type="Pfam" id="PF02121">
    <property type="entry name" value="IP_trans"/>
    <property type="match status" value="2"/>
</dbReference>
<sequence>MLIKEYRIVLPMTCEEYNIGQLYMIAKKSQSMSRGEGVEIVKNEPYENMNVEQSWNGFPYCKTVYTCPFFGDKFSISIESVHKDGNDDEENVFDCSEDILSQRIIDHIDIANDHIEKKDYIKEEDPRFFLSKKTSRGLLNTPDWMSRVSPSMTCYKLVKVEFNIWGFQTRIENIIHSIGLRDTLLKSHRSLFCWIDEWFGLNIDEIRKIENKVVEHQHHQEELQEIKNILA</sequence>
<dbReference type="EMBL" id="ADBJ01000008">
    <property type="protein sequence ID" value="EFA84595.1"/>
    <property type="molecule type" value="Genomic_DNA"/>
</dbReference>
<dbReference type="GO" id="GO:0031210">
    <property type="term" value="F:phosphatidylcholine binding"/>
    <property type="evidence" value="ECO:0007669"/>
    <property type="project" value="TreeGrafter"/>
</dbReference>
<dbReference type="GO" id="GO:0035091">
    <property type="term" value="F:phosphatidylinositol binding"/>
    <property type="evidence" value="ECO:0007669"/>
    <property type="project" value="TreeGrafter"/>
</dbReference>
<dbReference type="OMA" id="KFHRQVF"/>
<dbReference type="GO" id="GO:0008525">
    <property type="term" value="F:phosphatidylcholine transporter activity"/>
    <property type="evidence" value="ECO:0007669"/>
    <property type="project" value="TreeGrafter"/>
</dbReference>
<organism evidence="2 3">
    <name type="scientific">Heterostelium pallidum (strain ATCC 26659 / Pp 5 / PN500)</name>
    <name type="common">Cellular slime mold</name>
    <name type="synonym">Polysphondylium pallidum</name>
    <dbReference type="NCBI Taxonomy" id="670386"/>
    <lineage>
        <taxon>Eukaryota</taxon>
        <taxon>Amoebozoa</taxon>
        <taxon>Evosea</taxon>
        <taxon>Eumycetozoa</taxon>
        <taxon>Dictyostelia</taxon>
        <taxon>Acytosteliales</taxon>
        <taxon>Acytosteliaceae</taxon>
        <taxon>Heterostelium</taxon>
    </lineage>
</organism>
<gene>
    <name evidence="2" type="primary">pitD</name>
    <name evidence="2" type="ORF">PPL_01585</name>
</gene>
<dbReference type="InterPro" id="IPR023393">
    <property type="entry name" value="START-like_dom_sf"/>
</dbReference>
<dbReference type="InterPro" id="IPR055261">
    <property type="entry name" value="PI_transfer_N"/>
</dbReference>
<dbReference type="SUPFAM" id="SSF55961">
    <property type="entry name" value="Bet v1-like"/>
    <property type="match status" value="1"/>
</dbReference>
<dbReference type="GO" id="GO:0005737">
    <property type="term" value="C:cytoplasm"/>
    <property type="evidence" value="ECO:0007669"/>
    <property type="project" value="TreeGrafter"/>
</dbReference>
<evidence type="ECO:0000259" key="1">
    <source>
        <dbReference type="Pfam" id="PF02121"/>
    </source>
</evidence>
<dbReference type="GO" id="GO:0008526">
    <property type="term" value="F:phosphatidylinositol transfer activity"/>
    <property type="evidence" value="ECO:0007669"/>
    <property type="project" value="TreeGrafter"/>
</dbReference>
<dbReference type="PANTHER" id="PTHR10658">
    <property type="entry name" value="PHOSPHATIDYLINOSITOL TRANSFER PROTEIN"/>
    <property type="match status" value="1"/>
</dbReference>
<name>D3AZX1_HETP5</name>
<evidence type="ECO:0000313" key="2">
    <source>
        <dbReference type="EMBL" id="EFA84595.1"/>
    </source>
</evidence>
<reference evidence="2 3" key="1">
    <citation type="journal article" date="2011" name="Genome Res.">
        <title>Phylogeny-wide analysis of social amoeba genomes highlights ancient origins for complex intercellular communication.</title>
        <authorList>
            <person name="Heidel A.J."/>
            <person name="Lawal H.M."/>
            <person name="Felder M."/>
            <person name="Schilde C."/>
            <person name="Helps N.R."/>
            <person name="Tunggal B."/>
            <person name="Rivero F."/>
            <person name="John U."/>
            <person name="Schleicher M."/>
            <person name="Eichinger L."/>
            <person name="Platzer M."/>
            <person name="Noegel A.A."/>
            <person name="Schaap P."/>
            <person name="Gloeckner G."/>
        </authorList>
    </citation>
    <scope>NUCLEOTIDE SEQUENCE [LARGE SCALE GENOMIC DNA]</scope>
    <source>
        <strain evidence="3">ATCC 26659 / Pp 5 / PN500</strain>
    </source>
</reference>
<dbReference type="GeneID" id="31357114"/>
<dbReference type="Gene3D" id="3.30.530.20">
    <property type="match status" value="2"/>
</dbReference>
<feature type="domain" description="Phosphatidylinositol transfer protein N-terminal" evidence="1">
    <location>
        <begin position="1"/>
        <end position="50"/>
    </location>
</feature>
<proteinExistence type="predicted"/>
<dbReference type="AlphaFoldDB" id="D3AZX1"/>
<comment type="caution">
    <text evidence="2">The sequence shown here is derived from an EMBL/GenBank/DDBJ whole genome shotgun (WGS) entry which is preliminary data.</text>
</comment>
<evidence type="ECO:0000313" key="3">
    <source>
        <dbReference type="Proteomes" id="UP000001396"/>
    </source>
</evidence>
<dbReference type="RefSeq" id="XP_020436708.1">
    <property type="nucleotide sequence ID" value="XM_020572591.1"/>
</dbReference>
<dbReference type="PANTHER" id="PTHR10658:SF81">
    <property type="entry name" value="PROTEIN RETINAL DEGENERATION B"/>
    <property type="match status" value="1"/>
</dbReference>
<keyword evidence="3" id="KW-1185">Reference proteome</keyword>